<reference evidence="1 2" key="1">
    <citation type="submission" date="2022-08" db="EMBL/GenBank/DDBJ databases">
        <title>Tractidigestivibacter montrealensis type strain KD21.</title>
        <authorList>
            <person name="Diop K."/>
            <person name="Richard C."/>
            <person name="Routy B."/>
        </authorList>
    </citation>
    <scope>NUCLEOTIDE SEQUENCE [LARGE SCALE GENOMIC DNA]</scope>
    <source>
        <strain evidence="1 2">KD21</strain>
    </source>
</reference>
<dbReference type="Proteomes" id="UP001204320">
    <property type="component" value="Unassembled WGS sequence"/>
</dbReference>
<dbReference type="RefSeq" id="WP_258499692.1">
    <property type="nucleotide sequence ID" value="NZ_JANSKA010000008.1"/>
</dbReference>
<evidence type="ECO:0000313" key="1">
    <source>
        <dbReference type="EMBL" id="MCR9037290.1"/>
    </source>
</evidence>
<organism evidence="1 2">
    <name type="scientific">Tractidigestivibacter montrealensis</name>
    <dbReference type="NCBI Taxonomy" id="2972466"/>
    <lineage>
        <taxon>Bacteria</taxon>
        <taxon>Bacillati</taxon>
        <taxon>Actinomycetota</taxon>
        <taxon>Coriobacteriia</taxon>
        <taxon>Coriobacteriales</taxon>
        <taxon>Atopobiaceae</taxon>
        <taxon>Tractidigestivibacter</taxon>
    </lineage>
</organism>
<name>A0ABT1ZAQ1_9ACTN</name>
<gene>
    <name evidence="1" type="ORF">NVS32_10050</name>
</gene>
<evidence type="ECO:0008006" key="3">
    <source>
        <dbReference type="Google" id="ProtNLM"/>
    </source>
</evidence>
<evidence type="ECO:0000313" key="2">
    <source>
        <dbReference type="Proteomes" id="UP001204320"/>
    </source>
</evidence>
<proteinExistence type="predicted"/>
<comment type="caution">
    <text evidence="1">The sequence shown here is derived from an EMBL/GenBank/DDBJ whole genome shotgun (WGS) entry which is preliminary data.</text>
</comment>
<dbReference type="EMBL" id="JANSKA010000008">
    <property type="protein sequence ID" value="MCR9037290.1"/>
    <property type="molecule type" value="Genomic_DNA"/>
</dbReference>
<keyword evidence="2" id="KW-1185">Reference proteome</keyword>
<sequence>MSKNPLRLALVSLLALRDIGCVIVAGGTCRRPFVGHVENAALLSINELEILLLTATVVPHRLGDWARQIDRLAEKRKDRLGDIHIAHARRMVSTSATMSLTRPSLIFKI</sequence>
<accession>A0ABT1ZAQ1</accession>
<protein>
    <recommendedName>
        <fullName evidence="3">Secreted protein</fullName>
    </recommendedName>
</protein>